<dbReference type="Proteomes" id="UP000183894">
    <property type="component" value="Unassembled WGS sequence"/>
</dbReference>
<evidence type="ECO:0000256" key="1">
    <source>
        <dbReference type="SAM" id="MobiDB-lite"/>
    </source>
</evidence>
<name>A0A1H7MZU7_HALLR</name>
<dbReference type="AlphaFoldDB" id="A0A1H7MZU7"/>
<feature type="region of interest" description="Disordered" evidence="1">
    <location>
        <begin position="39"/>
        <end position="58"/>
    </location>
</feature>
<protein>
    <submittedName>
        <fullName evidence="2">Uncharacterized protein</fullName>
    </submittedName>
</protein>
<organism evidence="2 3">
    <name type="scientific">Haloferax larsenii</name>
    <dbReference type="NCBI Taxonomy" id="302484"/>
    <lineage>
        <taxon>Archaea</taxon>
        <taxon>Methanobacteriati</taxon>
        <taxon>Methanobacteriota</taxon>
        <taxon>Stenosarchaea group</taxon>
        <taxon>Halobacteria</taxon>
        <taxon>Halobacteriales</taxon>
        <taxon>Haloferacaceae</taxon>
        <taxon>Haloferax</taxon>
    </lineage>
</organism>
<accession>A0A1H7MZU7</accession>
<evidence type="ECO:0000313" key="2">
    <source>
        <dbReference type="EMBL" id="SEL16846.1"/>
    </source>
</evidence>
<evidence type="ECO:0000313" key="3">
    <source>
        <dbReference type="Proteomes" id="UP000183894"/>
    </source>
</evidence>
<sequence>MSLPIPEVIVVGDIELLFLGMAVAAGMPRVARRILEQRYGSSDEDSGNSGSTSVPCEDCPTPADCAALGCRKEMQE</sequence>
<proteinExistence type="predicted"/>
<dbReference type="EMBL" id="FOAD01000003">
    <property type="protein sequence ID" value="SEL16846.1"/>
    <property type="molecule type" value="Genomic_DNA"/>
</dbReference>
<reference evidence="2 3" key="1">
    <citation type="submission" date="2016-10" db="EMBL/GenBank/DDBJ databases">
        <authorList>
            <person name="de Groot N.N."/>
        </authorList>
    </citation>
    <scope>NUCLEOTIDE SEQUENCE [LARGE SCALE GENOMIC DNA]</scope>
    <source>
        <strain evidence="2 3">CDM_5</strain>
    </source>
</reference>
<gene>
    <name evidence="2" type="ORF">SAMN04488691_103152</name>
</gene>